<keyword evidence="5" id="KW-0997">Cell inner membrane</keyword>
<comment type="subcellular location">
    <subcellularLocation>
        <location evidence="1">Cell inner membrane</location>
        <topology evidence="1">Single-pass membrane protein</topology>
    </subcellularLocation>
</comment>
<dbReference type="AlphaFoldDB" id="A0A0F6RC80"/>
<dbReference type="KEGG" id="kge:TQ33_1235"/>
<evidence type="ECO:0000256" key="9">
    <source>
        <dbReference type="ARBA" id="ARBA00025772"/>
    </source>
</evidence>
<evidence type="ECO:0000256" key="4">
    <source>
        <dbReference type="ARBA" id="ARBA00022481"/>
    </source>
</evidence>
<dbReference type="InterPro" id="IPR022346">
    <property type="entry name" value="T2SS_GspH"/>
</dbReference>
<dbReference type="OrthoDB" id="2313614at2"/>
<dbReference type="SUPFAM" id="SSF54523">
    <property type="entry name" value="Pili subunits"/>
    <property type="match status" value="1"/>
</dbReference>
<comment type="similarity">
    <text evidence="9">Belongs to the GSP H family.</text>
</comment>
<keyword evidence="8" id="KW-0472">Membrane</keyword>
<dbReference type="GO" id="GO:0015628">
    <property type="term" value="P:protein secretion by the type II secretion system"/>
    <property type="evidence" value="ECO:0007669"/>
    <property type="project" value="InterPro"/>
</dbReference>
<evidence type="ECO:0000256" key="6">
    <source>
        <dbReference type="ARBA" id="ARBA00022692"/>
    </source>
</evidence>
<keyword evidence="3" id="KW-1003">Cell membrane</keyword>
<dbReference type="Proteomes" id="UP000034071">
    <property type="component" value="Chromosome"/>
</dbReference>
<keyword evidence="6" id="KW-0812">Transmembrane</keyword>
<gene>
    <name evidence="12" type="ORF">TQ33_1235</name>
</gene>
<keyword evidence="13" id="KW-1185">Reference proteome</keyword>
<dbReference type="InterPro" id="IPR045584">
    <property type="entry name" value="Pilin-like"/>
</dbReference>
<protein>
    <recommendedName>
        <fullName evidence="2">Type II secretion system protein H</fullName>
    </recommendedName>
    <alternativeName>
        <fullName evidence="10">General secretion pathway protein H</fullName>
    </alternativeName>
</protein>
<evidence type="ECO:0000256" key="5">
    <source>
        <dbReference type="ARBA" id="ARBA00022519"/>
    </source>
</evidence>
<dbReference type="EMBL" id="CP010975">
    <property type="protein sequence ID" value="AKE52193.1"/>
    <property type="molecule type" value="Genomic_DNA"/>
</dbReference>
<proteinExistence type="inferred from homology"/>
<organism evidence="12 13">
    <name type="scientific">Kangiella geojedonensis</name>
    <dbReference type="NCBI Taxonomy" id="914150"/>
    <lineage>
        <taxon>Bacteria</taxon>
        <taxon>Pseudomonadati</taxon>
        <taxon>Pseudomonadota</taxon>
        <taxon>Gammaproteobacteria</taxon>
        <taxon>Kangiellales</taxon>
        <taxon>Kangiellaceae</taxon>
        <taxon>Kangiella</taxon>
    </lineage>
</organism>
<name>A0A0F6RC80_9GAMM</name>
<dbReference type="HOGENOM" id="CLU_084761_4_0_6"/>
<evidence type="ECO:0000256" key="1">
    <source>
        <dbReference type="ARBA" id="ARBA00004377"/>
    </source>
</evidence>
<dbReference type="RefSeq" id="WP_052735224.1">
    <property type="nucleotide sequence ID" value="NZ_CP010975.1"/>
</dbReference>
<evidence type="ECO:0000256" key="2">
    <source>
        <dbReference type="ARBA" id="ARBA00021549"/>
    </source>
</evidence>
<evidence type="ECO:0000259" key="11">
    <source>
        <dbReference type="Pfam" id="PF12019"/>
    </source>
</evidence>
<evidence type="ECO:0000256" key="3">
    <source>
        <dbReference type="ARBA" id="ARBA00022475"/>
    </source>
</evidence>
<dbReference type="Pfam" id="PF07963">
    <property type="entry name" value="N_methyl"/>
    <property type="match status" value="1"/>
</dbReference>
<dbReference type="GO" id="GO:0015627">
    <property type="term" value="C:type II protein secretion system complex"/>
    <property type="evidence" value="ECO:0007669"/>
    <property type="project" value="InterPro"/>
</dbReference>
<keyword evidence="7" id="KW-1133">Transmembrane helix</keyword>
<evidence type="ECO:0000313" key="12">
    <source>
        <dbReference type="EMBL" id="AKE52193.1"/>
    </source>
</evidence>
<reference evidence="12 13" key="1">
    <citation type="submission" date="2015-02" db="EMBL/GenBank/DDBJ databases">
        <title>Complete genome sequence of Kangiella geojedonensis strain YCS-5T.</title>
        <authorList>
            <person name="Kim K.M."/>
        </authorList>
    </citation>
    <scope>NUCLEOTIDE SEQUENCE [LARGE SCALE GENOMIC DNA]</scope>
    <source>
        <strain evidence="12 13">YCS-5</strain>
    </source>
</reference>
<evidence type="ECO:0000313" key="13">
    <source>
        <dbReference type="Proteomes" id="UP000034071"/>
    </source>
</evidence>
<evidence type="ECO:0000256" key="10">
    <source>
        <dbReference type="ARBA" id="ARBA00030775"/>
    </source>
</evidence>
<evidence type="ECO:0000256" key="7">
    <source>
        <dbReference type="ARBA" id="ARBA00022989"/>
    </source>
</evidence>
<dbReference type="NCBIfam" id="TIGR02532">
    <property type="entry name" value="IV_pilin_GFxxxE"/>
    <property type="match status" value="1"/>
</dbReference>
<evidence type="ECO:0000256" key="8">
    <source>
        <dbReference type="ARBA" id="ARBA00023136"/>
    </source>
</evidence>
<accession>A0A0F6RC80</accession>
<dbReference type="InterPro" id="IPR012902">
    <property type="entry name" value="N_methyl_site"/>
</dbReference>
<dbReference type="Pfam" id="PF12019">
    <property type="entry name" value="GspH"/>
    <property type="match status" value="1"/>
</dbReference>
<dbReference type="GO" id="GO:0005886">
    <property type="term" value="C:plasma membrane"/>
    <property type="evidence" value="ECO:0007669"/>
    <property type="project" value="UniProtKB-SubCell"/>
</dbReference>
<keyword evidence="4" id="KW-0488">Methylation</keyword>
<dbReference type="STRING" id="914150.TQ33_1235"/>
<sequence>MVKGFTLIELLVTLVIVSLTCALSIPALSQMVEKNKVESDVFTITNIIQTARSKAISQKIFITICGKSSEQLCSKNWKEIIVLSNESKQHLHGVTLKANFLFAKWSAFQNKSGLTISPTGYTHHQNGTLYLCHNTPSFNRALVVSKSGRVTVKHQSAKLQQKCSK</sequence>
<dbReference type="Gene3D" id="3.55.40.10">
    <property type="entry name" value="minor pseudopilin epsh domain"/>
    <property type="match status" value="1"/>
</dbReference>
<feature type="domain" description="General secretion pathway GspH" evidence="11">
    <location>
        <begin position="45"/>
        <end position="148"/>
    </location>
</feature>